<evidence type="ECO:0000256" key="1">
    <source>
        <dbReference type="ARBA" id="ARBA00009437"/>
    </source>
</evidence>
<dbReference type="InterPro" id="IPR036388">
    <property type="entry name" value="WH-like_DNA-bd_sf"/>
</dbReference>
<dbReference type="GO" id="GO:0000976">
    <property type="term" value="F:transcription cis-regulatory region binding"/>
    <property type="evidence" value="ECO:0007669"/>
    <property type="project" value="TreeGrafter"/>
</dbReference>
<keyword evidence="7" id="KW-1185">Reference proteome</keyword>
<comment type="caution">
    <text evidence="6">The sequence shown here is derived from an EMBL/GenBank/DDBJ whole genome shotgun (WGS) entry which is preliminary data.</text>
</comment>
<dbReference type="OrthoDB" id="9778774at2"/>
<gene>
    <name evidence="6" type="ORF">ESZ91_08275</name>
</gene>
<keyword evidence="4" id="KW-0804">Transcription</keyword>
<dbReference type="InterPro" id="IPR005119">
    <property type="entry name" value="LysR_subst-bd"/>
</dbReference>
<dbReference type="EMBL" id="SDOZ01000002">
    <property type="protein sequence ID" value="RXZ62377.1"/>
    <property type="molecule type" value="Genomic_DNA"/>
</dbReference>
<dbReference type="InterPro" id="IPR036390">
    <property type="entry name" value="WH_DNA-bd_sf"/>
</dbReference>
<evidence type="ECO:0000313" key="7">
    <source>
        <dbReference type="Proteomes" id="UP000291269"/>
    </source>
</evidence>
<dbReference type="SUPFAM" id="SSF53850">
    <property type="entry name" value="Periplasmic binding protein-like II"/>
    <property type="match status" value="1"/>
</dbReference>
<organism evidence="6 7">
    <name type="scientific">Candidatus Borkfalkia ceftriaxoniphila</name>
    <dbReference type="NCBI Taxonomy" id="2508949"/>
    <lineage>
        <taxon>Bacteria</taxon>
        <taxon>Bacillati</taxon>
        <taxon>Bacillota</taxon>
        <taxon>Clostridia</taxon>
        <taxon>Christensenellales</taxon>
        <taxon>Christensenellaceae</taxon>
        <taxon>Candidatus Borkfalkia</taxon>
    </lineage>
</organism>
<proteinExistence type="inferred from homology"/>
<comment type="similarity">
    <text evidence="1">Belongs to the LysR transcriptional regulatory family.</text>
</comment>
<dbReference type="PANTHER" id="PTHR30126:SF64">
    <property type="entry name" value="HTH-TYPE TRANSCRIPTIONAL REGULATOR CITR"/>
    <property type="match status" value="1"/>
</dbReference>
<dbReference type="PANTHER" id="PTHR30126">
    <property type="entry name" value="HTH-TYPE TRANSCRIPTIONAL REGULATOR"/>
    <property type="match status" value="1"/>
</dbReference>
<sequence length="298" mass="33495">MVNLELYRVFYTVAKCGSLTRAAEELFISQPAVSQAIKQLEGQLDTPLFNRTHRGMELSEQGGKQIFDIVERALGQLETAENKLKEINQTATGTIRISASDTIFSYVLIDKIAEYHAKFPSVKLNLVNCITTETLDLLKNNKCDIAFLNLPIEDKDINLTSVVMPLHDIFVANENYAELSKEVQPLNSMHDYPLLMLDMSTVTRKAIIQFSHSIGVHLHPEIECGSLELLIQLAKNGVGIACAPREYVRRELNEEKSLVEIRTDPPLPARAVGIAFPKNQPLSYAVKEFFKMFNEEGK</sequence>
<dbReference type="InterPro" id="IPR000847">
    <property type="entry name" value="LysR_HTH_N"/>
</dbReference>
<dbReference type="PROSITE" id="PS50931">
    <property type="entry name" value="HTH_LYSR"/>
    <property type="match status" value="1"/>
</dbReference>
<dbReference type="SUPFAM" id="SSF46785">
    <property type="entry name" value="Winged helix' DNA-binding domain"/>
    <property type="match status" value="1"/>
</dbReference>
<dbReference type="Gene3D" id="1.10.10.10">
    <property type="entry name" value="Winged helix-like DNA-binding domain superfamily/Winged helix DNA-binding domain"/>
    <property type="match status" value="1"/>
</dbReference>
<dbReference type="RefSeq" id="WP_129226045.1">
    <property type="nucleotide sequence ID" value="NZ_SDOZ01000002.1"/>
</dbReference>
<evidence type="ECO:0000256" key="3">
    <source>
        <dbReference type="ARBA" id="ARBA00023125"/>
    </source>
</evidence>
<keyword evidence="2" id="KW-0805">Transcription regulation</keyword>
<name>A0A4Q2KEG9_9FIRM</name>
<keyword evidence="3" id="KW-0238">DNA-binding</keyword>
<dbReference type="FunFam" id="1.10.10.10:FF:000001">
    <property type="entry name" value="LysR family transcriptional regulator"/>
    <property type="match status" value="1"/>
</dbReference>
<dbReference type="GO" id="GO:0003700">
    <property type="term" value="F:DNA-binding transcription factor activity"/>
    <property type="evidence" value="ECO:0007669"/>
    <property type="project" value="InterPro"/>
</dbReference>
<feature type="domain" description="HTH lysR-type" evidence="5">
    <location>
        <begin position="2"/>
        <end position="59"/>
    </location>
</feature>
<evidence type="ECO:0000256" key="4">
    <source>
        <dbReference type="ARBA" id="ARBA00023163"/>
    </source>
</evidence>
<dbReference type="Proteomes" id="UP000291269">
    <property type="component" value="Unassembled WGS sequence"/>
</dbReference>
<evidence type="ECO:0000259" key="5">
    <source>
        <dbReference type="PROSITE" id="PS50931"/>
    </source>
</evidence>
<dbReference type="CDD" id="cd05466">
    <property type="entry name" value="PBP2_LTTR_substrate"/>
    <property type="match status" value="1"/>
</dbReference>
<evidence type="ECO:0000256" key="2">
    <source>
        <dbReference type="ARBA" id="ARBA00023015"/>
    </source>
</evidence>
<reference evidence="6 7" key="1">
    <citation type="journal article" date="2019" name="Gut">
        <title>Antibiotics-induced monodominance of a novel gut bacterial order.</title>
        <authorList>
            <person name="Hildebrand F."/>
            <person name="Moitinho-Silva L."/>
            <person name="Blasche S."/>
            <person name="Jahn M.T."/>
            <person name="Gossmann T.I."/>
            <person name="Heuerta-Cepas J."/>
            <person name="Hercog R."/>
            <person name="Luetge M."/>
            <person name="Bahram M."/>
            <person name="Pryszlak A."/>
            <person name="Alves R.J."/>
            <person name="Waszak S.M."/>
            <person name="Zhu A."/>
            <person name="Ye L."/>
            <person name="Costea P.I."/>
            <person name="Aalvink S."/>
            <person name="Belzer C."/>
            <person name="Forslund S.K."/>
            <person name="Sunagawa S."/>
            <person name="Hentschel U."/>
            <person name="Merten C."/>
            <person name="Patil K.R."/>
            <person name="Benes V."/>
            <person name="Bork P."/>
        </authorList>
    </citation>
    <scope>NUCLEOTIDE SEQUENCE [LARGE SCALE GENOMIC DNA]</scope>
    <source>
        <strain evidence="6 7">HDS1380</strain>
    </source>
</reference>
<dbReference type="Pfam" id="PF00126">
    <property type="entry name" value="HTH_1"/>
    <property type="match status" value="1"/>
</dbReference>
<dbReference type="Pfam" id="PF03466">
    <property type="entry name" value="LysR_substrate"/>
    <property type="match status" value="1"/>
</dbReference>
<protein>
    <submittedName>
        <fullName evidence="6">LysR family transcriptional regulator</fullName>
    </submittedName>
</protein>
<evidence type="ECO:0000313" key="6">
    <source>
        <dbReference type="EMBL" id="RXZ62377.1"/>
    </source>
</evidence>
<dbReference type="PRINTS" id="PR00039">
    <property type="entry name" value="HTHLYSR"/>
</dbReference>
<dbReference type="AlphaFoldDB" id="A0A4Q2KEG9"/>
<dbReference type="Gene3D" id="3.40.190.290">
    <property type="match status" value="1"/>
</dbReference>
<accession>A0A4Q2KEG9</accession>